<accession>S9R657</accession>
<evidence type="ECO:0000256" key="2">
    <source>
        <dbReference type="ARBA" id="ARBA00008000"/>
    </source>
</evidence>
<dbReference type="InterPro" id="IPR016164">
    <property type="entry name" value="FAD-linked_Oxase-like_C"/>
</dbReference>
<dbReference type="SUPFAM" id="SSF55103">
    <property type="entry name" value="FAD-linked oxidases, C-terminal domain"/>
    <property type="match status" value="1"/>
</dbReference>
<evidence type="ECO:0000256" key="1">
    <source>
        <dbReference type="ARBA" id="ARBA00001974"/>
    </source>
</evidence>
<name>S9R657_9RHOB</name>
<dbReference type="Gene3D" id="3.30.465.10">
    <property type="match status" value="1"/>
</dbReference>
<dbReference type="Pfam" id="PF02913">
    <property type="entry name" value="FAD-oxidase_C"/>
    <property type="match status" value="1"/>
</dbReference>
<dbReference type="PANTHER" id="PTHR43716:SF2">
    <property type="entry name" value="BLL6224 PROTEIN"/>
    <property type="match status" value="1"/>
</dbReference>
<reference evidence="6 7" key="1">
    <citation type="journal article" date="2013" name="Stand. Genomic Sci.">
        <title>Genome sequence of the reddish-pigmented Rubellimicrobium thermophilum type strain (DSM 16684(T)), a member of the Roseobacter clade.</title>
        <authorList>
            <person name="Fiebig A."/>
            <person name="Riedel T."/>
            <person name="Gronow S."/>
            <person name="Petersen J."/>
            <person name="Klenk H.P."/>
            <person name="Goker M."/>
        </authorList>
    </citation>
    <scope>NUCLEOTIDE SEQUENCE [LARGE SCALE GENOMIC DNA]</scope>
    <source>
        <strain evidence="6 7">DSM 16684</strain>
    </source>
</reference>
<dbReference type="PATRIC" id="fig|1123069.3.peg.424"/>
<dbReference type="EMBL" id="AOLV01000007">
    <property type="protein sequence ID" value="EPX87392.1"/>
    <property type="molecule type" value="Genomic_DNA"/>
</dbReference>
<comment type="cofactor">
    <cofactor evidence="1">
        <name>FAD</name>
        <dbReference type="ChEBI" id="CHEBI:57692"/>
    </cofactor>
</comment>
<dbReference type="InterPro" id="IPR004113">
    <property type="entry name" value="FAD-bd_oxidored_4_C"/>
</dbReference>
<evidence type="ECO:0000313" key="7">
    <source>
        <dbReference type="Proteomes" id="UP000015346"/>
    </source>
</evidence>
<keyword evidence="3" id="KW-0285">Flavoprotein</keyword>
<dbReference type="Gene3D" id="3.30.70.2190">
    <property type="match status" value="1"/>
</dbReference>
<sequence>MTADGRIWHGLTRLRKDNLGYDLRDLLIGSEGTLGIITAAALRSVMPPASVAAALLAVPTPGAALALLALAQGRVGDAVQGFELIGRMGWEFLAETALGVCPLSPVPDWCVLLELGLPAGLDPQAALEGLFEAALEAGLTGDGVLAVSEGQRRHLWDLRERIPEANRRIGSVSSHDIALPLSEIEGFLAEAEPAVLALGPLRINVFGHLGDGNLHWNVFPARGTDRAAHDAIRERIKQTVHDLVHARGGSVAAEHGVGRLKVTDLERYADPVRLAMMRAVKAALDPRGILNPGAVLRVQARTS</sequence>
<comment type="similarity">
    <text evidence="2">Belongs to the FAD-binding oxidoreductase/transferase type 4 family.</text>
</comment>
<evidence type="ECO:0000313" key="6">
    <source>
        <dbReference type="EMBL" id="EPX87392.1"/>
    </source>
</evidence>
<dbReference type="STRING" id="1123069.ruthe_00462"/>
<feature type="domain" description="FAD-binding oxidoreductase/transferase type 4 C-terminal" evidence="5">
    <location>
        <begin position="48"/>
        <end position="294"/>
    </location>
</feature>
<protein>
    <submittedName>
        <fullName evidence="6">FAD/FMN-containing dehydrogenase</fullName>
    </submittedName>
</protein>
<comment type="caution">
    <text evidence="6">The sequence shown here is derived from an EMBL/GenBank/DDBJ whole genome shotgun (WGS) entry which is preliminary data.</text>
</comment>
<evidence type="ECO:0000256" key="4">
    <source>
        <dbReference type="ARBA" id="ARBA00022827"/>
    </source>
</evidence>
<evidence type="ECO:0000256" key="3">
    <source>
        <dbReference type="ARBA" id="ARBA00022630"/>
    </source>
</evidence>
<dbReference type="PANTHER" id="PTHR43716">
    <property type="entry name" value="D-2-HYDROXYGLUTARATE DEHYDROGENASE, MITOCHONDRIAL"/>
    <property type="match status" value="1"/>
</dbReference>
<keyword evidence="4" id="KW-0274">FAD</keyword>
<dbReference type="InterPro" id="IPR016171">
    <property type="entry name" value="Vanillyl_alc_oxidase_C-sub2"/>
</dbReference>
<keyword evidence="7" id="KW-1185">Reference proteome</keyword>
<dbReference type="FunFam" id="1.10.45.10:FF:000001">
    <property type="entry name" value="D-lactate dehydrogenase mitochondrial"/>
    <property type="match status" value="1"/>
</dbReference>
<proteinExistence type="inferred from homology"/>
<dbReference type="InterPro" id="IPR016169">
    <property type="entry name" value="FAD-bd_PCMH_sub2"/>
</dbReference>
<dbReference type="Proteomes" id="UP000015346">
    <property type="component" value="Unassembled WGS sequence"/>
</dbReference>
<dbReference type="GO" id="GO:0022904">
    <property type="term" value="P:respiratory electron transport chain"/>
    <property type="evidence" value="ECO:0007669"/>
    <property type="project" value="TreeGrafter"/>
</dbReference>
<organism evidence="6 7">
    <name type="scientific">Rubellimicrobium thermophilum DSM 16684</name>
    <dbReference type="NCBI Taxonomy" id="1123069"/>
    <lineage>
        <taxon>Bacteria</taxon>
        <taxon>Pseudomonadati</taxon>
        <taxon>Pseudomonadota</taxon>
        <taxon>Alphaproteobacteria</taxon>
        <taxon>Rhodobacterales</taxon>
        <taxon>Roseobacteraceae</taxon>
        <taxon>Rubellimicrobium</taxon>
    </lineage>
</organism>
<dbReference type="InterPro" id="IPR051264">
    <property type="entry name" value="FAD-oxidored/transferase_4"/>
</dbReference>
<dbReference type="GO" id="GO:0003824">
    <property type="term" value="F:catalytic activity"/>
    <property type="evidence" value="ECO:0007669"/>
    <property type="project" value="InterPro"/>
</dbReference>
<gene>
    <name evidence="6" type="ORF">ruthe_00462</name>
</gene>
<dbReference type="HOGENOM" id="CLU_017779_4_1_5"/>
<dbReference type="Gene3D" id="1.10.45.10">
    <property type="entry name" value="Vanillyl-alcohol Oxidase, Chain A, domain 4"/>
    <property type="match status" value="1"/>
</dbReference>
<dbReference type="Gene3D" id="3.30.70.2740">
    <property type="match status" value="1"/>
</dbReference>
<evidence type="ECO:0000259" key="5">
    <source>
        <dbReference type="Pfam" id="PF02913"/>
    </source>
</evidence>
<dbReference type="AlphaFoldDB" id="S9R657"/>
<dbReference type="GO" id="GO:0050660">
    <property type="term" value="F:flavin adenine dinucleotide binding"/>
    <property type="evidence" value="ECO:0007669"/>
    <property type="project" value="InterPro"/>
</dbReference>